<keyword evidence="3" id="KW-1185">Reference proteome</keyword>
<name>A0AAN5DH35_9BILA</name>
<sequence>PSRSTDYHPLDHSVVYQENNERTEDRGHHHRTQLGTVPRRLFRGGTWLSVAAQYSRQVHEFPLPLPGSPEWRHDLLLRLDRRVHGHQQADEIQWSPPVSMVRQRVHEPSLQNIPASSSGLGLVIYPTLDIERQHRQQIGGAGERRHYLQSAQVWGSAGLARLLLPSWMPHTSSSSTPIPLPGSTTLIRSTSSARTNQCTKDDTLPRARREV</sequence>
<comment type="caution">
    <text evidence="2">The sequence shown here is derived from an EMBL/GenBank/DDBJ whole genome shotgun (WGS) entry which is preliminary data.</text>
</comment>
<dbReference type="Proteomes" id="UP001328107">
    <property type="component" value="Unassembled WGS sequence"/>
</dbReference>
<feature type="non-terminal residue" evidence="2">
    <location>
        <position position="1"/>
    </location>
</feature>
<accession>A0AAN5DH35</accession>
<protein>
    <submittedName>
        <fullName evidence="2">Uncharacterized protein</fullName>
    </submittedName>
</protein>
<evidence type="ECO:0000256" key="1">
    <source>
        <dbReference type="SAM" id="MobiDB-lite"/>
    </source>
</evidence>
<organism evidence="2 3">
    <name type="scientific">Pristionchus mayeri</name>
    <dbReference type="NCBI Taxonomy" id="1317129"/>
    <lineage>
        <taxon>Eukaryota</taxon>
        <taxon>Metazoa</taxon>
        <taxon>Ecdysozoa</taxon>
        <taxon>Nematoda</taxon>
        <taxon>Chromadorea</taxon>
        <taxon>Rhabditida</taxon>
        <taxon>Rhabditina</taxon>
        <taxon>Diplogasteromorpha</taxon>
        <taxon>Diplogasteroidea</taxon>
        <taxon>Neodiplogasteridae</taxon>
        <taxon>Pristionchus</taxon>
    </lineage>
</organism>
<proteinExistence type="predicted"/>
<evidence type="ECO:0000313" key="2">
    <source>
        <dbReference type="EMBL" id="GMR63124.1"/>
    </source>
</evidence>
<dbReference type="AlphaFoldDB" id="A0AAN5DH35"/>
<feature type="compositionally biased region" description="Polar residues" evidence="1">
    <location>
        <begin position="187"/>
        <end position="198"/>
    </location>
</feature>
<feature type="region of interest" description="Disordered" evidence="1">
    <location>
        <begin position="187"/>
        <end position="211"/>
    </location>
</feature>
<gene>
    <name evidence="2" type="ORF">PMAYCL1PPCAC_33319</name>
</gene>
<evidence type="ECO:0000313" key="3">
    <source>
        <dbReference type="Proteomes" id="UP001328107"/>
    </source>
</evidence>
<dbReference type="EMBL" id="BTRK01000007">
    <property type="protein sequence ID" value="GMR63124.1"/>
    <property type="molecule type" value="Genomic_DNA"/>
</dbReference>
<reference evidence="3" key="1">
    <citation type="submission" date="2022-10" db="EMBL/GenBank/DDBJ databases">
        <title>Genome assembly of Pristionchus species.</title>
        <authorList>
            <person name="Yoshida K."/>
            <person name="Sommer R.J."/>
        </authorList>
    </citation>
    <scope>NUCLEOTIDE SEQUENCE [LARGE SCALE GENOMIC DNA]</scope>
    <source>
        <strain evidence="3">RS5460</strain>
    </source>
</reference>
<feature type="compositionally biased region" description="Basic and acidic residues" evidence="1">
    <location>
        <begin position="199"/>
        <end position="211"/>
    </location>
</feature>